<evidence type="ECO:0000256" key="3">
    <source>
        <dbReference type="ARBA" id="ARBA00011738"/>
    </source>
</evidence>
<dbReference type="GO" id="GO:0008661">
    <property type="term" value="F:1-deoxy-D-xylulose-5-phosphate synthase activity"/>
    <property type="evidence" value="ECO:0007669"/>
    <property type="project" value="UniProtKB-UniRule"/>
</dbReference>
<dbReference type="Proteomes" id="UP000011200">
    <property type="component" value="Chromosome"/>
</dbReference>
<keyword evidence="8 11" id="KW-0786">Thiamine pyrophosphate</keyword>
<dbReference type="CDD" id="cd02007">
    <property type="entry name" value="TPP_DXS"/>
    <property type="match status" value="1"/>
</dbReference>
<feature type="binding site" evidence="11">
    <location>
        <position position="71"/>
    </location>
    <ligand>
        <name>thiamine diphosphate</name>
        <dbReference type="ChEBI" id="CHEBI:58937"/>
    </ligand>
</feature>
<dbReference type="UniPathway" id="UPA00064">
    <property type="reaction ID" value="UER00091"/>
</dbReference>
<dbReference type="InterPro" id="IPR049557">
    <property type="entry name" value="Transketolase_CS"/>
</dbReference>
<dbReference type="SUPFAM" id="SSF52922">
    <property type="entry name" value="TK C-terminal domain-like"/>
    <property type="match status" value="1"/>
</dbReference>
<evidence type="ECO:0000259" key="12">
    <source>
        <dbReference type="SMART" id="SM00861"/>
    </source>
</evidence>
<comment type="cofactor">
    <cofactor evidence="11">
        <name>thiamine diphosphate</name>
        <dbReference type="ChEBI" id="CHEBI:58937"/>
    </cofactor>
    <text evidence="11">Binds 1 thiamine pyrophosphate per subunit.</text>
</comment>
<feature type="binding site" evidence="11">
    <location>
        <position position="284"/>
    </location>
    <ligand>
        <name>thiamine diphosphate</name>
        <dbReference type="ChEBI" id="CHEBI:58937"/>
    </ligand>
</feature>
<name>A0A2U9PPW6_MYCSE</name>
<dbReference type="NCBIfam" id="TIGR00204">
    <property type="entry name" value="dxs"/>
    <property type="match status" value="1"/>
</dbReference>
<feature type="binding site" evidence="11">
    <location>
        <position position="365"/>
    </location>
    <ligand>
        <name>thiamine diphosphate</name>
        <dbReference type="ChEBI" id="CHEBI:58937"/>
    </ligand>
</feature>
<dbReference type="PROSITE" id="PS00802">
    <property type="entry name" value="TRANSKETOLASE_2"/>
    <property type="match status" value="1"/>
</dbReference>
<reference evidence="14" key="2">
    <citation type="submission" date="2018-03" db="EMBL/GenBank/DDBJ databases">
        <authorList>
            <person name="Derbyshire K."/>
            <person name="Gray T.A."/>
            <person name="Champion M."/>
        </authorList>
    </citation>
    <scope>NUCLEOTIDE SEQUENCE [LARGE SCALE GENOMIC DNA]</scope>
    <source>
        <strain evidence="14">MKD8</strain>
    </source>
</reference>
<dbReference type="PANTHER" id="PTHR43322:SF5">
    <property type="entry name" value="1-DEOXY-D-XYLULOSE-5-PHOSPHATE SYNTHASE, CHLOROPLASTIC"/>
    <property type="match status" value="1"/>
</dbReference>
<comment type="catalytic activity">
    <reaction evidence="11">
        <text>D-glyceraldehyde 3-phosphate + pyruvate + H(+) = 1-deoxy-D-xylulose 5-phosphate + CO2</text>
        <dbReference type="Rhea" id="RHEA:12605"/>
        <dbReference type="ChEBI" id="CHEBI:15361"/>
        <dbReference type="ChEBI" id="CHEBI:15378"/>
        <dbReference type="ChEBI" id="CHEBI:16526"/>
        <dbReference type="ChEBI" id="CHEBI:57792"/>
        <dbReference type="ChEBI" id="CHEBI:59776"/>
        <dbReference type="EC" id="2.2.1.7"/>
    </reaction>
</comment>
<evidence type="ECO:0000256" key="11">
    <source>
        <dbReference type="HAMAP-Rule" id="MF_00315"/>
    </source>
</evidence>
<dbReference type="InterPro" id="IPR033248">
    <property type="entry name" value="Transketolase_C"/>
</dbReference>
<organism evidence="13 14">
    <name type="scientific">Mycolicibacterium smegmatis (strain MKD8)</name>
    <name type="common">Mycobacterium smegmatis</name>
    <dbReference type="NCBI Taxonomy" id="1214915"/>
    <lineage>
        <taxon>Bacteria</taxon>
        <taxon>Bacillati</taxon>
        <taxon>Actinomycetota</taxon>
        <taxon>Actinomycetes</taxon>
        <taxon>Mycobacteriales</taxon>
        <taxon>Mycobacteriaceae</taxon>
        <taxon>Mycolicibacterium</taxon>
    </lineage>
</organism>
<dbReference type="InterPro" id="IPR029061">
    <property type="entry name" value="THDP-binding"/>
</dbReference>
<dbReference type="Gene3D" id="3.40.50.970">
    <property type="match status" value="2"/>
</dbReference>
<evidence type="ECO:0000256" key="6">
    <source>
        <dbReference type="ARBA" id="ARBA00022842"/>
    </source>
</evidence>
<protein>
    <recommendedName>
        <fullName evidence="11">1-deoxy-D-xylulose-5-phosphate synthase</fullName>
        <ecNumber evidence="11">2.2.1.7</ecNumber>
    </recommendedName>
    <alternativeName>
        <fullName evidence="11">1-deoxyxylulose-5-phosphate synthase</fullName>
        <shortName evidence="11">DXP synthase</shortName>
        <shortName evidence="11">DXPS</shortName>
    </alternativeName>
</protein>
<proteinExistence type="inferred from homology"/>
<evidence type="ECO:0000313" key="14">
    <source>
        <dbReference type="Proteomes" id="UP000011200"/>
    </source>
</evidence>
<dbReference type="NCBIfam" id="NF003933">
    <property type="entry name" value="PRK05444.2-2"/>
    <property type="match status" value="1"/>
</dbReference>
<dbReference type="GO" id="GO:0000287">
    <property type="term" value="F:magnesium ion binding"/>
    <property type="evidence" value="ECO:0007669"/>
    <property type="project" value="UniProtKB-UniRule"/>
</dbReference>
<dbReference type="EMBL" id="CP027541">
    <property type="protein sequence ID" value="AWT53728.1"/>
    <property type="molecule type" value="Genomic_DNA"/>
</dbReference>
<comment type="pathway">
    <text evidence="1 11">Metabolic intermediate biosynthesis; 1-deoxy-D-xylulose 5-phosphate biosynthesis; 1-deoxy-D-xylulose 5-phosphate from D-glyceraldehyde 3-phosphate and pyruvate: step 1/1.</text>
</comment>
<feature type="domain" description="Transketolase-like pyrimidine-binding" evidence="12">
    <location>
        <begin position="314"/>
        <end position="478"/>
    </location>
</feature>
<dbReference type="InterPro" id="IPR005475">
    <property type="entry name" value="Transketolase-like_Pyr-bd"/>
</dbReference>
<dbReference type="GO" id="GO:0009228">
    <property type="term" value="P:thiamine biosynthetic process"/>
    <property type="evidence" value="ECO:0007669"/>
    <property type="project" value="UniProtKB-UniRule"/>
</dbReference>
<dbReference type="InterPro" id="IPR020826">
    <property type="entry name" value="Transketolase_BS"/>
</dbReference>
<evidence type="ECO:0000256" key="5">
    <source>
        <dbReference type="ARBA" id="ARBA00022723"/>
    </source>
</evidence>
<reference evidence="13 14" key="1">
    <citation type="journal article" date="2013" name="Genome Announc.">
        <title>Draft genome sequence of MKD8, a conjugal recipient Mycobacterium smegmatis strain.</title>
        <authorList>
            <person name="Gray T.A."/>
            <person name="Palumbo M.J."/>
            <person name="Derbyshire K.M."/>
        </authorList>
    </citation>
    <scope>NUCLEOTIDE SEQUENCE [LARGE SCALE GENOMIC DNA]</scope>
    <source>
        <strain evidence="13 14">MKD8</strain>
    </source>
</reference>
<dbReference type="RefSeq" id="WP_003894160.1">
    <property type="nucleotide sequence ID" value="NZ_CP027541.1"/>
</dbReference>
<evidence type="ECO:0000256" key="10">
    <source>
        <dbReference type="ARBA" id="ARBA00055605"/>
    </source>
</evidence>
<dbReference type="Pfam" id="PF02779">
    <property type="entry name" value="Transket_pyr"/>
    <property type="match status" value="1"/>
</dbReference>
<dbReference type="Pfam" id="PF13292">
    <property type="entry name" value="DXP_synthase_N"/>
    <property type="match status" value="1"/>
</dbReference>
<evidence type="ECO:0000256" key="2">
    <source>
        <dbReference type="ARBA" id="ARBA00011081"/>
    </source>
</evidence>
<feature type="binding site" evidence="11">
    <location>
        <begin position="145"/>
        <end position="146"/>
    </location>
    <ligand>
        <name>thiamine diphosphate</name>
        <dbReference type="ChEBI" id="CHEBI:58937"/>
    </ligand>
</feature>
<keyword evidence="5 11" id="KW-0479">Metal-binding</keyword>
<dbReference type="EC" id="2.2.1.7" evidence="11"/>
<dbReference type="InterPro" id="IPR005477">
    <property type="entry name" value="Dxylulose-5-P_synthase"/>
</dbReference>
<evidence type="ECO:0000256" key="1">
    <source>
        <dbReference type="ARBA" id="ARBA00004980"/>
    </source>
</evidence>
<dbReference type="FunFam" id="3.40.50.970:FF:000005">
    <property type="entry name" value="1-deoxy-D-xylulose-5-phosphate synthase"/>
    <property type="match status" value="1"/>
</dbReference>
<dbReference type="Pfam" id="PF02780">
    <property type="entry name" value="Transketolase_C"/>
    <property type="match status" value="1"/>
</dbReference>
<evidence type="ECO:0000256" key="9">
    <source>
        <dbReference type="ARBA" id="ARBA00023229"/>
    </source>
</evidence>
<dbReference type="GO" id="GO:0019288">
    <property type="term" value="P:isopentenyl diphosphate biosynthetic process, methylerythritol 4-phosphate pathway"/>
    <property type="evidence" value="ECO:0007669"/>
    <property type="project" value="TreeGrafter"/>
</dbReference>
<keyword evidence="6 11" id="KW-0460">Magnesium</keyword>
<dbReference type="CDD" id="cd07033">
    <property type="entry name" value="TPP_PYR_DXS_TK_like"/>
    <property type="match status" value="1"/>
</dbReference>
<feature type="binding site" evidence="11">
    <location>
        <position position="173"/>
    </location>
    <ligand>
        <name>Mg(2+)</name>
        <dbReference type="ChEBI" id="CHEBI:18420"/>
    </ligand>
</feature>
<dbReference type="HAMAP" id="MF_00315">
    <property type="entry name" value="DXP_synth"/>
    <property type="match status" value="1"/>
</dbReference>
<dbReference type="InterPro" id="IPR009014">
    <property type="entry name" value="Transketo_C/PFOR_II"/>
</dbReference>
<sequence length="638" mass="68049">MLEQVRGPADLQHLSQSQLRDLAQEIRQFLIHKVAATGGHLGPNLGVVELTLALHRVFDSPHDPIIFDTGHQAYVHKMLTGRSEDFDTLRSKDGLSGYPSRSESDHDWVESSHASAALSYADGLAKAFELTGHRNRHVVAVVGDGALTGGMCWEALNNIATSRRPVVIVVNDNGRSYAPTIGGLAEHLAALRLQPGYERVLEEGRKAVRGVPLIGELCYQCIHSIKAGIKDAIAPQVMFTDLGIKYVGPIDGHDEHAVESALRHARGFNAPVIVHVVTRKGMGYAPAENDEADQMHACGVIDPETGLPTKASGTSWTSVFSDELISQAAKRRDVVAITAAMPGPTGLSAFRDRFPDRFFDVGIAEQHAMTSAAGLAMGGLHPVVAIYSTFLNRAFDQLMMDVALHKLPVTMVLDRAGITGPDGASHNGMWDLSILGIIPGIRVAAPRDGARLREELGEALAVNDGPTAVRFPKGDVGEDIPAVQRRDGVDVLAVPATGLTHDVLLVAVGSFAKMALAVAELLRGQGIGVTVVDPRWVLPVPEALADLARDHKLVVTVEDNGLHGGIGSSVSAALRHAEIDVPCRDVGVPQQFQDHASRGEVLAEVGLTDRHIARQITGWVAAIGTRSAAEDEVGQTLD</sequence>
<comment type="similarity">
    <text evidence="2 11">Belongs to the transketolase family. DXPS subfamily.</text>
</comment>
<evidence type="ECO:0000313" key="13">
    <source>
        <dbReference type="EMBL" id="AWT53728.1"/>
    </source>
</evidence>
<dbReference type="GO" id="GO:0030976">
    <property type="term" value="F:thiamine pyrophosphate binding"/>
    <property type="evidence" value="ECO:0007669"/>
    <property type="project" value="UniProtKB-UniRule"/>
</dbReference>
<dbReference type="PROSITE" id="PS00801">
    <property type="entry name" value="TRANSKETOLASE_1"/>
    <property type="match status" value="1"/>
</dbReference>
<dbReference type="FunFam" id="3.40.50.920:FF:000002">
    <property type="entry name" value="1-deoxy-D-xylulose-5-phosphate synthase"/>
    <property type="match status" value="1"/>
</dbReference>
<feature type="binding site" evidence="11">
    <location>
        <position position="173"/>
    </location>
    <ligand>
        <name>thiamine diphosphate</name>
        <dbReference type="ChEBI" id="CHEBI:58937"/>
    </ligand>
</feature>
<feature type="binding site" evidence="11">
    <location>
        <begin position="112"/>
        <end position="114"/>
    </location>
    <ligand>
        <name>thiamine diphosphate</name>
        <dbReference type="ChEBI" id="CHEBI:58937"/>
    </ligand>
</feature>
<evidence type="ECO:0000256" key="4">
    <source>
        <dbReference type="ARBA" id="ARBA00022679"/>
    </source>
</evidence>
<keyword evidence="7 11" id="KW-0784">Thiamine biosynthesis</keyword>
<dbReference type="Gene3D" id="3.40.50.920">
    <property type="match status" value="1"/>
</dbReference>
<gene>
    <name evidence="11" type="primary">dxs</name>
    <name evidence="13" type="ORF">D806_027500</name>
</gene>
<dbReference type="GO" id="GO:0005829">
    <property type="term" value="C:cytosol"/>
    <property type="evidence" value="ECO:0007669"/>
    <property type="project" value="TreeGrafter"/>
</dbReference>
<keyword evidence="4 11" id="KW-0808">Transferase</keyword>
<dbReference type="AlphaFoldDB" id="A0A2U9PPW6"/>
<evidence type="ECO:0000256" key="8">
    <source>
        <dbReference type="ARBA" id="ARBA00023052"/>
    </source>
</evidence>
<feature type="binding site" evidence="11">
    <location>
        <position position="144"/>
    </location>
    <ligand>
        <name>Mg(2+)</name>
        <dbReference type="ChEBI" id="CHEBI:18420"/>
    </ligand>
</feature>
<dbReference type="SMART" id="SM00861">
    <property type="entry name" value="Transket_pyr"/>
    <property type="match status" value="1"/>
</dbReference>
<dbReference type="PANTHER" id="PTHR43322">
    <property type="entry name" value="1-D-DEOXYXYLULOSE 5-PHOSPHATE SYNTHASE-RELATED"/>
    <property type="match status" value="1"/>
</dbReference>
<dbReference type="GO" id="GO:0016114">
    <property type="term" value="P:terpenoid biosynthetic process"/>
    <property type="evidence" value="ECO:0007669"/>
    <property type="project" value="UniProtKB-UniRule"/>
</dbReference>
<comment type="function">
    <text evidence="10 11">Catalyzes the acyloin condensation reaction between C atoms 2 and 3 of pyruvate and glyceraldehyde 3-phosphate to yield 1-deoxy-D-xylulose-5-phosphate (DXP).</text>
</comment>
<keyword evidence="9 11" id="KW-0414">Isoprene biosynthesis</keyword>
<evidence type="ECO:0000256" key="7">
    <source>
        <dbReference type="ARBA" id="ARBA00022977"/>
    </source>
</evidence>
<comment type="subunit">
    <text evidence="3 11">Homodimer.</text>
</comment>
<accession>A0A2U9PPW6</accession>
<comment type="cofactor">
    <cofactor evidence="11">
        <name>Mg(2+)</name>
        <dbReference type="ChEBI" id="CHEBI:18420"/>
    </cofactor>
    <text evidence="11">Binds 1 Mg(2+) ion per subunit.</text>
</comment>
<dbReference type="SUPFAM" id="SSF52518">
    <property type="entry name" value="Thiamin diphosphate-binding fold (THDP-binding)"/>
    <property type="match status" value="1"/>
</dbReference>